<feature type="transmembrane region" description="Helical" evidence="1">
    <location>
        <begin position="12"/>
        <end position="35"/>
    </location>
</feature>
<organism evidence="3">
    <name type="scientific">Ditylum brightwellii</name>
    <dbReference type="NCBI Taxonomy" id="49249"/>
    <lineage>
        <taxon>Eukaryota</taxon>
        <taxon>Sar</taxon>
        <taxon>Stramenopiles</taxon>
        <taxon>Ochrophyta</taxon>
        <taxon>Bacillariophyta</taxon>
        <taxon>Mediophyceae</taxon>
        <taxon>Lithodesmiophycidae</taxon>
        <taxon>Lithodesmiales</taxon>
        <taxon>Lithodesmiaceae</taxon>
        <taxon>Ditylum</taxon>
    </lineage>
</organism>
<accession>A0A7S4R5U8</accession>
<dbReference type="Pfam" id="PF00882">
    <property type="entry name" value="Zn_dep_PLPC"/>
    <property type="match status" value="1"/>
</dbReference>
<gene>
    <name evidence="3" type="ORF">DBRI00130_LOCUS12693</name>
</gene>
<evidence type="ECO:0000259" key="2">
    <source>
        <dbReference type="Pfam" id="PF00882"/>
    </source>
</evidence>
<protein>
    <recommendedName>
        <fullName evidence="2">Phospholipase C/D domain-containing protein</fullName>
    </recommendedName>
</protein>
<proteinExistence type="predicted"/>
<keyword evidence="1" id="KW-1133">Transmembrane helix</keyword>
<reference evidence="3" key="1">
    <citation type="submission" date="2021-01" db="EMBL/GenBank/DDBJ databases">
        <authorList>
            <person name="Corre E."/>
            <person name="Pelletier E."/>
            <person name="Niang G."/>
            <person name="Scheremetjew M."/>
            <person name="Finn R."/>
            <person name="Kale V."/>
            <person name="Holt S."/>
            <person name="Cochrane G."/>
            <person name="Meng A."/>
            <person name="Brown T."/>
            <person name="Cohen L."/>
        </authorList>
    </citation>
    <scope>NUCLEOTIDE SEQUENCE</scope>
    <source>
        <strain evidence="3">GSO104</strain>
    </source>
</reference>
<keyword evidence="1" id="KW-0812">Transmembrane</keyword>
<dbReference type="AlphaFoldDB" id="A0A7S4R5U8"/>
<feature type="domain" description="Phospholipase C/D" evidence="2">
    <location>
        <begin position="44"/>
        <end position="187"/>
    </location>
</feature>
<evidence type="ECO:0000256" key="1">
    <source>
        <dbReference type="SAM" id="Phobius"/>
    </source>
</evidence>
<name>A0A7S4R5U8_9STRA</name>
<evidence type="ECO:0000313" key="3">
    <source>
        <dbReference type="EMBL" id="CAE4602959.1"/>
    </source>
</evidence>
<dbReference type="InterPro" id="IPR029002">
    <property type="entry name" value="PLPC/GPLD1"/>
</dbReference>
<dbReference type="EMBL" id="HBNS01015825">
    <property type="protein sequence ID" value="CAE4602959.1"/>
    <property type="molecule type" value="Transcribed_RNA"/>
</dbReference>
<sequence length="380" mass="43493">MPKHSTISMVSFYLLFFLLPNYVFRNVVVIAWGPYAHEYFGGLVLNETATATTHLSSSSLAASYSYFLAGCTAPDAMKYISPELHTLEFSAVLYLYAAAYMTPYYFTNKKNHNQENRNDATMEEFALGYGCHIASDLVGHHLNGFIDPLHDHSLEFATDAYLYHQHQRRQQQMYQLRHTNQPSYNTLSFPNKLTDQEADMIYSASQTATTQYNISMHPNIVSQKQVRSAMHKFNAMETVEKQMMKFDLVYRTDMIKYSACKHSKRSSSSKSIPFENVIQDLQLSSDWIKQMCIHWNSEMINLRKLETGRIKKKREGTPWQRGDTSVNKNDEKEMYESIVTAVESMYTLVDLLFESNGGTSCAADIDHNVVPSPSLHASFS</sequence>
<keyword evidence="1" id="KW-0472">Membrane</keyword>